<dbReference type="EMBL" id="PCRP01000004">
    <property type="protein sequence ID" value="PIP24008.1"/>
    <property type="molecule type" value="Genomic_DNA"/>
</dbReference>
<comment type="caution">
    <text evidence="1">The sequence shown here is derived from an EMBL/GenBank/DDBJ whole genome shotgun (WGS) entry which is preliminary data.</text>
</comment>
<dbReference type="InterPro" id="IPR027417">
    <property type="entry name" value="P-loop_NTPase"/>
</dbReference>
<accession>A0A2G9YXM5</accession>
<evidence type="ECO:0008006" key="3">
    <source>
        <dbReference type="Google" id="ProtNLM"/>
    </source>
</evidence>
<proteinExistence type="predicted"/>
<gene>
    <name evidence="1" type="ORF">COX36_00290</name>
</gene>
<name>A0A2G9YXM5_9BACT</name>
<reference evidence="1 2" key="1">
    <citation type="submission" date="2017-09" db="EMBL/GenBank/DDBJ databases">
        <title>Depth-based differentiation of microbial function through sediment-hosted aquifers and enrichment of novel symbionts in the deep terrestrial subsurface.</title>
        <authorList>
            <person name="Probst A.J."/>
            <person name="Ladd B."/>
            <person name="Jarett J.K."/>
            <person name="Geller-Mcgrath D.E."/>
            <person name="Sieber C.M."/>
            <person name="Emerson J.B."/>
            <person name="Anantharaman K."/>
            <person name="Thomas B.C."/>
            <person name="Malmstrom R."/>
            <person name="Stieglmeier M."/>
            <person name="Klingl A."/>
            <person name="Woyke T."/>
            <person name="Ryan C.M."/>
            <person name="Banfield J.F."/>
        </authorList>
    </citation>
    <scope>NUCLEOTIDE SEQUENCE [LARGE SCALE GENOMIC DNA]</scope>
    <source>
        <strain evidence="1">CG23_combo_of_CG06-09_8_20_14_all_38_19</strain>
    </source>
</reference>
<dbReference type="Proteomes" id="UP000230273">
    <property type="component" value="Unassembled WGS sequence"/>
</dbReference>
<protein>
    <recommendedName>
        <fullName evidence="3">ABC transporter ATP-binding protein</fullName>
    </recommendedName>
</protein>
<dbReference type="Gene3D" id="3.40.50.300">
    <property type="entry name" value="P-loop containing nucleotide triphosphate hydrolases"/>
    <property type="match status" value="1"/>
</dbReference>
<dbReference type="AlphaFoldDB" id="A0A2G9YXM5"/>
<evidence type="ECO:0000313" key="1">
    <source>
        <dbReference type="EMBL" id="PIP24008.1"/>
    </source>
</evidence>
<organism evidence="1 2">
    <name type="scientific">Candidatus Nealsonbacteria bacterium CG23_combo_of_CG06-09_8_20_14_all_38_19</name>
    <dbReference type="NCBI Taxonomy" id="1974721"/>
    <lineage>
        <taxon>Bacteria</taxon>
        <taxon>Candidatus Nealsoniibacteriota</taxon>
    </lineage>
</organism>
<sequence length="72" mass="7939">MLYTSHNMEEITQMCDRVIFLNAGGVVASDTPLNLTKMVKDSLSCFCCFLPTFGSPSVSAKSRLVSTDRPYL</sequence>
<evidence type="ECO:0000313" key="2">
    <source>
        <dbReference type="Proteomes" id="UP000230273"/>
    </source>
</evidence>
<dbReference type="SUPFAM" id="SSF52540">
    <property type="entry name" value="P-loop containing nucleoside triphosphate hydrolases"/>
    <property type="match status" value="1"/>
</dbReference>